<dbReference type="GO" id="GO:0005634">
    <property type="term" value="C:nucleus"/>
    <property type="evidence" value="ECO:0007669"/>
    <property type="project" value="UniProtKB-SubCell"/>
</dbReference>
<accession>A0A2Z6RAS9</accession>
<evidence type="ECO:0000313" key="6">
    <source>
        <dbReference type="EMBL" id="GBB99485.1"/>
    </source>
</evidence>
<evidence type="ECO:0000256" key="3">
    <source>
        <dbReference type="ARBA" id="ARBA00022771"/>
    </source>
</evidence>
<dbReference type="SUPFAM" id="SSF53098">
    <property type="entry name" value="Ribonuclease H-like"/>
    <property type="match status" value="1"/>
</dbReference>
<dbReference type="PANTHER" id="PTHR46481">
    <property type="entry name" value="ZINC FINGER BED DOMAIN-CONTAINING PROTEIN 4"/>
    <property type="match status" value="1"/>
</dbReference>
<dbReference type="PANTHER" id="PTHR46481:SF10">
    <property type="entry name" value="ZINC FINGER BED DOMAIN-CONTAINING PROTEIN 39"/>
    <property type="match status" value="1"/>
</dbReference>
<dbReference type="GO" id="GO:0008270">
    <property type="term" value="F:zinc ion binding"/>
    <property type="evidence" value="ECO:0007669"/>
    <property type="project" value="UniProtKB-KW"/>
</dbReference>
<keyword evidence="7" id="KW-1185">Reference proteome</keyword>
<keyword evidence="5" id="KW-0539">Nucleus</keyword>
<dbReference type="InterPro" id="IPR052035">
    <property type="entry name" value="ZnF_BED_domain_contain"/>
</dbReference>
<evidence type="ECO:0000256" key="5">
    <source>
        <dbReference type="ARBA" id="ARBA00023242"/>
    </source>
</evidence>
<comment type="caution">
    <text evidence="6">The sequence shown here is derived from an EMBL/GenBank/DDBJ whole genome shotgun (WGS) entry which is preliminary data.</text>
</comment>
<comment type="subcellular location">
    <subcellularLocation>
        <location evidence="1">Nucleus</location>
    </subcellularLocation>
</comment>
<reference evidence="6 7" key="1">
    <citation type="submission" date="2017-11" db="EMBL/GenBank/DDBJ databases">
        <title>The genome of Rhizophagus clarus HR1 reveals common genetic basis of auxotrophy among arbuscular mycorrhizal fungi.</title>
        <authorList>
            <person name="Kobayashi Y."/>
        </authorList>
    </citation>
    <scope>NUCLEOTIDE SEQUENCE [LARGE SCALE GENOMIC DNA]</scope>
    <source>
        <strain evidence="6 7">HR1</strain>
    </source>
</reference>
<gene>
    <name evidence="6" type="ORF">RclHR1_03540004</name>
</gene>
<evidence type="ECO:0008006" key="8">
    <source>
        <dbReference type="Google" id="ProtNLM"/>
    </source>
</evidence>
<dbReference type="Proteomes" id="UP000247702">
    <property type="component" value="Unassembled WGS sequence"/>
</dbReference>
<evidence type="ECO:0000313" key="7">
    <source>
        <dbReference type="Proteomes" id="UP000247702"/>
    </source>
</evidence>
<organism evidence="6 7">
    <name type="scientific">Rhizophagus clarus</name>
    <dbReference type="NCBI Taxonomy" id="94130"/>
    <lineage>
        <taxon>Eukaryota</taxon>
        <taxon>Fungi</taxon>
        <taxon>Fungi incertae sedis</taxon>
        <taxon>Mucoromycota</taxon>
        <taxon>Glomeromycotina</taxon>
        <taxon>Glomeromycetes</taxon>
        <taxon>Glomerales</taxon>
        <taxon>Glomeraceae</taxon>
        <taxon>Rhizophagus</taxon>
    </lineage>
</organism>
<name>A0A2Z6RAS9_9GLOM</name>
<keyword evidence="3" id="KW-0863">Zinc-finger</keyword>
<evidence type="ECO:0000256" key="2">
    <source>
        <dbReference type="ARBA" id="ARBA00022723"/>
    </source>
</evidence>
<dbReference type="AlphaFoldDB" id="A0A2Z6RAS9"/>
<keyword evidence="4" id="KW-0862">Zinc</keyword>
<sequence length="655" mass="75799">MIARSYGYNKEKLKLLLKTAQSISLTTDLWSSRSKHGYLGLTATWINKNFEIMDVLLEISYFPIPHTAKAITEGIKNAMQKWEIENLVVSITTDNGANVVVAIRDLTPIKRLSCATHTLQLTISKGLKVVENLVSRTKQLINFFSTQKQIERLIKVQKEIGYEEPLHLIQGISTSYWWQLSPLLPAESKKDEKNTYLPIRVNQKTKATLNNREFTITIVVGNKDNNNFLPGYVCQCEAIVEIANDPTNAISEVYSKVFATETRYSGLLIMGWNDENIIKELCDDVSFIPQSFLLDKIKIFVYGTGYSSRTDWFHAGPGYKSSLLYKFNGNKQALFVSKIEEDFSCILEIYQDQILKSTIKGENPIDVWKTSGLIKKFNGNQLFGVENYAIQSLNKKQKVLTCSPQEWKNPSIMKSLFDFHLKRRTVVNIDWYQLFVKWDKQESSLIELHNELQNMYTENYKFNIRELRAWNTFLRAVGAHNVTPWSNDDECPFQFWSKSSHPEQDHASLTQLYKMGFLVKDISMPLKNSTQTFWRCFNLALENNKKNYDGKRRVLSIIAEDFTYEELQKNLGVGRHTISESRKHTRTNGYGAPSLNKPIFHRTKLTTEQLQQFELFFSTKEHVNMSSYKTDNASGLPVLYLQDHIEKYRINEKIQ</sequence>
<protein>
    <recommendedName>
        <fullName evidence="8">DUF659 domain-containing protein</fullName>
    </recommendedName>
</protein>
<keyword evidence="2" id="KW-0479">Metal-binding</keyword>
<dbReference type="EMBL" id="BEXD01002824">
    <property type="protein sequence ID" value="GBB99485.1"/>
    <property type="molecule type" value="Genomic_DNA"/>
</dbReference>
<evidence type="ECO:0000256" key="1">
    <source>
        <dbReference type="ARBA" id="ARBA00004123"/>
    </source>
</evidence>
<dbReference type="InterPro" id="IPR012337">
    <property type="entry name" value="RNaseH-like_sf"/>
</dbReference>
<evidence type="ECO:0000256" key="4">
    <source>
        <dbReference type="ARBA" id="ARBA00022833"/>
    </source>
</evidence>
<proteinExistence type="predicted"/>